<dbReference type="PANTHER" id="PTHR30146:SF109">
    <property type="entry name" value="HTH-TYPE TRANSCRIPTIONAL REGULATOR GALS"/>
    <property type="match status" value="1"/>
</dbReference>
<comment type="caution">
    <text evidence="5">The sequence shown here is derived from an EMBL/GenBank/DDBJ whole genome shotgun (WGS) entry which is preliminary data.</text>
</comment>
<protein>
    <submittedName>
        <fullName evidence="5">LacI family transcriptional regulator</fullName>
    </submittedName>
</protein>
<evidence type="ECO:0000259" key="4">
    <source>
        <dbReference type="PROSITE" id="PS50932"/>
    </source>
</evidence>
<evidence type="ECO:0000256" key="3">
    <source>
        <dbReference type="ARBA" id="ARBA00023163"/>
    </source>
</evidence>
<dbReference type="GO" id="GO:0003700">
    <property type="term" value="F:DNA-binding transcription factor activity"/>
    <property type="evidence" value="ECO:0007669"/>
    <property type="project" value="TreeGrafter"/>
</dbReference>
<gene>
    <name evidence="5" type="ORF">EDD76_10931</name>
</gene>
<dbReference type="PANTHER" id="PTHR30146">
    <property type="entry name" value="LACI-RELATED TRANSCRIPTIONAL REPRESSOR"/>
    <property type="match status" value="1"/>
</dbReference>
<dbReference type="RefSeq" id="WP_031391827.1">
    <property type="nucleotide sequence ID" value="NZ_JPNB01000002.1"/>
</dbReference>
<dbReference type="EMBL" id="SLUO01000009">
    <property type="protein sequence ID" value="TCL57169.1"/>
    <property type="molecule type" value="Genomic_DNA"/>
</dbReference>
<dbReference type="SUPFAM" id="SSF47413">
    <property type="entry name" value="lambda repressor-like DNA-binding domains"/>
    <property type="match status" value="1"/>
</dbReference>
<sequence>MKATIKSIAKECNLSITSVSLVLNGKPNRISEESRKLIMDTAKRQNYSPNQVAVGLVKGKTRTVGLILSDISNLFLAEIAKIVEEEVKKYDYTVIFGNTGDSGKRELEYIQGFLAKNVDGIMLLHSSDTTKAEERKISETIQKSGIPFVMLDNDIETADIFRCISDNEEGGYVATSHLLELGHRRIGSLLGPMGQCSVRDRLKGYKRALAKWQVPFEEELLYQGDFTIQSGISAMPYFLEKNVSAIFSYNDMMTYGLYTYARENNIKIGQEISIVSYDDCFINNILDVPLTSIKQPRVEMARKATECLMDLIKNETKDSGSIVFKPKLEIRNSTGRLP</sequence>
<dbReference type="InterPro" id="IPR028082">
    <property type="entry name" value="Peripla_BP_I"/>
</dbReference>
<evidence type="ECO:0000256" key="1">
    <source>
        <dbReference type="ARBA" id="ARBA00023015"/>
    </source>
</evidence>
<dbReference type="STRING" id="1469948.GCA_000732725_03182"/>
<dbReference type="Proteomes" id="UP000295718">
    <property type="component" value="Unassembled WGS sequence"/>
</dbReference>
<dbReference type="InterPro" id="IPR000843">
    <property type="entry name" value="HTH_LacI"/>
</dbReference>
<keyword evidence="2" id="KW-0238">DNA-binding</keyword>
<dbReference type="CDD" id="cd01392">
    <property type="entry name" value="HTH_LacI"/>
    <property type="match status" value="1"/>
</dbReference>
<evidence type="ECO:0000313" key="5">
    <source>
        <dbReference type="EMBL" id="TCL57169.1"/>
    </source>
</evidence>
<accession>A0A4R1QTB4</accession>
<dbReference type="InterPro" id="IPR046335">
    <property type="entry name" value="LacI/GalR-like_sensor"/>
</dbReference>
<dbReference type="CDD" id="cd06267">
    <property type="entry name" value="PBP1_LacI_sugar_binding-like"/>
    <property type="match status" value="1"/>
</dbReference>
<keyword evidence="1" id="KW-0805">Transcription regulation</keyword>
<dbReference type="PROSITE" id="PS50932">
    <property type="entry name" value="HTH_LACI_2"/>
    <property type="match status" value="1"/>
</dbReference>
<dbReference type="SUPFAM" id="SSF53822">
    <property type="entry name" value="Periplasmic binding protein-like I"/>
    <property type="match status" value="1"/>
</dbReference>
<keyword evidence="6" id="KW-1185">Reference proteome</keyword>
<keyword evidence="3" id="KW-0804">Transcription</keyword>
<evidence type="ECO:0000256" key="2">
    <source>
        <dbReference type="ARBA" id="ARBA00023125"/>
    </source>
</evidence>
<dbReference type="Pfam" id="PF13377">
    <property type="entry name" value="Peripla_BP_3"/>
    <property type="match status" value="1"/>
</dbReference>
<dbReference type="InterPro" id="IPR010982">
    <property type="entry name" value="Lambda_DNA-bd_dom_sf"/>
</dbReference>
<dbReference type="AlphaFoldDB" id="A0A4R1QTB4"/>
<name>A0A4R1QTB4_9FIRM</name>
<dbReference type="Gene3D" id="1.10.260.40">
    <property type="entry name" value="lambda repressor-like DNA-binding domains"/>
    <property type="match status" value="1"/>
</dbReference>
<dbReference type="Pfam" id="PF00356">
    <property type="entry name" value="LacI"/>
    <property type="match status" value="1"/>
</dbReference>
<feature type="domain" description="HTH lacI-type" evidence="4">
    <location>
        <begin position="3"/>
        <end position="58"/>
    </location>
</feature>
<dbReference type="SMART" id="SM00354">
    <property type="entry name" value="HTH_LACI"/>
    <property type="match status" value="1"/>
</dbReference>
<dbReference type="OrthoDB" id="9775106at2"/>
<dbReference type="GO" id="GO:0000976">
    <property type="term" value="F:transcription cis-regulatory region binding"/>
    <property type="evidence" value="ECO:0007669"/>
    <property type="project" value="TreeGrafter"/>
</dbReference>
<evidence type="ECO:0000313" key="6">
    <source>
        <dbReference type="Proteomes" id="UP000295718"/>
    </source>
</evidence>
<organism evidence="5 6">
    <name type="scientific">Kineothrix alysoides</name>
    <dbReference type="NCBI Taxonomy" id="1469948"/>
    <lineage>
        <taxon>Bacteria</taxon>
        <taxon>Bacillati</taxon>
        <taxon>Bacillota</taxon>
        <taxon>Clostridia</taxon>
        <taxon>Lachnospirales</taxon>
        <taxon>Lachnospiraceae</taxon>
        <taxon>Kineothrix</taxon>
    </lineage>
</organism>
<dbReference type="Gene3D" id="3.40.50.2300">
    <property type="match status" value="2"/>
</dbReference>
<reference evidence="5 6" key="1">
    <citation type="submission" date="2019-03" db="EMBL/GenBank/DDBJ databases">
        <title>Genomic Encyclopedia of Type Strains, Phase IV (KMG-IV): sequencing the most valuable type-strain genomes for metagenomic binning, comparative biology and taxonomic classification.</title>
        <authorList>
            <person name="Goeker M."/>
        </authorList>
    </citation>
    <scope>NUCLEOTIDE SEQUENCE [LARGE SCALE GENOMIC DNA]</scope>
    <source>
        <strain evidence="5 6">DSM 100556</strain>
    </source>
</reference>
<proteinExistence type="predicted"/>